<sequence length="135" mass="15077">MEKWTTTLAEAANLSGWDLQNIADGHESKFIESDKLVVLDMRESDIQEFGLNLQCCKSLKKLDLSDSKRLRRTPNFNVDLGDMRCLKSLAASDTVIIGEGANFAAYAYGPAILVTPLVALSMIVRLWVSKQLEWL</sequence>
<keyword evidence="7" id="KW-1185">Reference proteome</keyword>
<reference evidence="7" key="1">
    <citation type="journal article" date="2023" name="Proc. Natl. Acad. Sci. U.S.A.">
        <title>Genomic and structural basis for evolution of tropane alkaloid biosynthesis.</title>
        <authorList>
            <person name="Wanga Y.-J."/>
            <person name="Taina T."/>
            <person name="Yua J.-Y."/>
            <person name="Lia J."/>
            <person name="Xua B."/>
            <person name="Chenc J."/>
            <person name="D'Auriad J.C."/>
            <person name="Huanga J.-P."/>
            <person name="Huanga S.-X."/>
        </authorList>
    </citation>
    <scope>NUCLEOTIDE SEQUENCE [LARGE SCALE GENOMIC DNA]</scope>
    <source>
        <strain evidence="7">cv. KIB-2019</strain>
    </source>
</reference>
<evidence type="ECO:0000313" key="7">
    <source>
        <dbReference type="Proteomes" id="UP001152561"/>
    </source>
</evidence>
<organism evidence="6 7">
    <name type="scientific">Anisodus acutangulus</name>
    <dbReference type="NCBI Taxonomy" id="402998"/>
    <lineage>
        <taxon>Eukaryota</taxon>
        <taxon>Viridiplantae</taxon>
        <taxon>Streptophyta</taxon>
        <taxon>Embryophyta</taxon>
        <taxon>Tracheophyta</taxon>
        <taxon>Spermatophyta</taxon>
        <taxon>Magnoliopsida</taxon>
        <taxon>eudicotyledons</taxon>
        <taxon>Gunneridae</taxon>
        <taxon>Pentapetalae</taxon>
        <taxon>asterids</taxon>
        <taxon>lamiids</taxon>
        <taxon>Solanales</taxon>
        <taxon>Solanaceae</taxon>
        <taxon>Solanoideae</taxon>
        <taxon>Hyoscyameae</taxon>
        <taxon>Anisodus</taxon>
    </lineage>
</organism>
<comment type="subcellular location">
    <subcellularLocation>
        <location evidence="1">Membrane</location>
        <topology evidence="1">Multi-pass membrane protein</topology>
    </subcellularLocation>
</comment>
<keyword evidence="4 5" id="KW-0472">Membrane</keyword>
<comment type="caution">
    <text evidence="6">The sequence shown here is derived from an EMBL/GenBank/DDBJ whole genome shotgun (WGS) entry which is preliminary data.</text>
</comment>
<dbReference type="OrthoDB" id="1306028at2759"/>
<dbReference type="EMBL" id="JAJAGQ010000012">
    <property type="protein sequence ID" value="KAJ8547072.1"/>
    <property type="molecule type" value="Genomic_DNA"/>
</dbReference>
<evidence type="ECO:0000256" key="1">
    <source>
        <dbReference type="ARBA" id="ARBA00004141"/>
    </source>
</evidence>
<evidence type="ECO:0000256" key="4">
    <source>
        <dbReference type="ARBA" id="ARBA00023136"/>
    </source>
</evidence>
<keyword evidence="2 5" id="KW-0812">Transmembrane</keyword>
<dbReference type="InterPro" id="IPR032675">
    <property type="entry name" value="LRR_dom_sf"/>
</dbReference>
<gene>
    <name evidence="6" type="ORF">K7X08_010658</name>
</gene>
<protein>
    <submittedName>
        <fullName evidence="6">Uncharacterized protein</fullName>
    </submittedName>
</protein>
<evidence type="ECO:0000256" key="5">
    <source>
        <dbReference type="SAM" id="Phobius"/>
    </source>
</evidence>
<dbReference type="InterPro" id="IPR008521">
    <property type="entry name" value="Mg_trans_NIPA"/>
</dbReference>
<keyword evidence="3 5" id="KW-1133">Transmembrane helix</keyword>
<dbReference type="GO" id="GO:0016020">
    <property type="term" value="C:membrane"/>
    <property type="evidence" value="ECO:0007669"/>
    <property type="project" value="UniProtKB-SubCell"/>
</dbReference>
<evidence type="ECO:0000313" key="6">
    <source>
        <dbReference type="EMBL" id="KAJ8547072.1"/>
    </source>
</evidence>
<feature type="transmembrane region" description="Helical" evidence="5">
    <location>
        <begin position="105"/>
        <end position="128"/>
    </location>
</feature>
<evidence type="ECO:0000256" key="3">
    <source>
        <dbReference type="ARBA" id="ARBA00022989"/>
    </source>
</evidence>
<dbReference type="GO" id="GO:0015095">
    <property type="term" value="F:magnesium ion transmembrane transporter activity"/>
    <property type="evidence" value="ECO:0007669"/>
    <property type="project" value="InterPro"/>
</dbReference>
<name>A0A9Q1M259_9SOLA</name>
<accession>A0A9Q1M259</accession>
<dbReference type="SUPFAM" id="SSF52058">
    <property type="entry name" value="L domain-like"/>
    <property type="match status" value="1"/>
</dbReference>
<proteinExistence type="predicted"/>
<evidence type="ECO:0000256" key="2">
    <source>
        <dbReference type="ARBA" id="ARBA00022692"/>
    </source>
</evidence>
<dbReference type="GO" id="GO:0005769">
    <property type="term" value="C:early endosome"/>
    <property type="evidence" value="ECO:0007669"/>
    <property type="project" value="UniProtKB-SubCell"/>
</dbReference>
<dbReference type="AlphaFoldDB" id="A0A9Q1M259"/>
<dbReference type="Gene3D" id="3.80.10.10">
    <property type="entry name" value="Ribonuclease Inhibitor"/>
    <property type="match status" value="1"/>
</dbReference>
<dbReference type="Pfam" id="PF05653">
    <property type="entry name" value="Mg_trans_NIPA"/>
    <property type="match status" value="1"/>
</dbReference>
<dbReference type="Proteomes" id="UP001152561">
    <property type="component" value="Unassembled WGS sequence"/>
</dbReference>